<feature type="transmembrane region" description="Helical" evidence="7">
    <location>
        <begin position="195"/>
        <end position="216"/>
    </location>
</feature>
<feature type="transmembrane region" description="Helical" evidence="7">
    <location>
        <begin position="314"/>
        <end position="333"/>
    </location>
</feature>
<dbReference type="PANTHER" id="PTHR43823:SF3">
    <property type="entry name" value="MULTIDRUG EXPORT PROTEIN MEPA"/>
    <property type="match status" value="1"/>
</dbReference>
<feature type="transmembrane region" description="Helical" evidence="7">
    <location>
        <begin position="99"/>
        <end position="124"/>
    </location>
</feature>
<feature type="transmembrane region" description="Helical" evidence="7">
    <location>
        <begin position="170"/>
        <end position="189"/>
    </location>
</feature>
<keyword evidence="5 7" id="KW-1133">Transmembrane helix</keyword>
<dbReference type="Proteomes" id="UP000628984">
    <property type="component" value="Unassembled WGS sequence"/>
</dbReference>
<keyword evidence="4 7" id="KW-0812">Transmembrane</keyword>
<dbReference type="EMBL" id="BMYQ01000003">
    <property type="protein sequence ID" value="GGW27650.1"/>
    <property type="molecule type" value="Genomic_DNA"/>
</dbReference>
<feature type="transmembrane region" description="Helical" evidence="7">
    <location>
        <begin position="236"/>
        <end position="258"/>
    </location>
</feature>
<feature type="transmembrane region" description="Helical" evidence="7">
    <location>
        <begin position="12"/>
        <end position="34"/>
    </location>
</feature>
<feature type="transmembrane region" description="Helical" evidence="7">
    <location>
        <begin position="353"/>
        <end position="376"/>
    </location>
</feature>
<evidence type="ECO:0000256" key="7">
    <source>
        <dbReference type="SAM" id="Phobius"/>
    </source>
</evidence>
<dbReference type="GO" id="GO:0042910">
    <property type="term" value="F:xenobiotic transmembrane transporter activity"/>
    <property type="evidence" value="ECO:0007669"/>
    <property type="project" value="InterPro"/>
</dbReference>
<sequence>MTQGQAKFVEGSLFRHVAVMSLTASVGLMAIFVVDLINMVYISWLRDPVLTAAVGYAGAVLFFTTAVGIGLSVGVSALVARAVGARDPALARDRATAGLVLSAGVGCIFAALVWLFLPAIVGLLGAEGRVGAETLWFLQLSVPGQPLLMVAMVGAAVLRAHGEARRSMMVTVWGAIVLAALDPVLILWANLGLTGAALAGWGSRLAMVVMALWPIWRRHGGFGVVSGRMIADLAPALGAISAPAVLTQLATPVGQAIITRMVAGYGEAAVAGMAIAGRLTPVAFGMIFALSGAIGPIIGQNLGAKRMDRVRRGFWDALLFCALVIIGMSALLFLARAPIADVFHAEGLTRDLLYLFCGPLSLLFFFNGMIFVANAACNNLGAAFQSTLVNWGRHTLGTVPFALWLGAAHGPQGVLVGQAVGGIVFGLLAVFLALRVMDRRSATLQ</sequence>
<keyword evidence="2" id="KW-0813">Transport</keyword>
<accession>A0A918IR09</accession>
<evidence type="ECO:0000256" key="2">
    <source>
        <dbReference type="ARBA" id="ARBA00022448"/>
    </source>
</evidence>
<proteinExistence type="predicted"/>
<dbReference type="Pfam" id="PF01554">
    <property type="entry name" value="MatE"/>
    <property type="match status" value="2"/>
</dbReference>
<gene>
    <name evidence="8" type="ORF">GCM10011452_15250</name>
</gene>
<feature type="transmembrane region" description="Helical" evidence="7">
    <location>
        <begin position="54"/>
        <end position="79"/>
    </location>
</feature>
<evidence type="ECO:0000313" key="9">
    <source>
        <dbReference type="Proteomes" id="UP000628984"/>
    </source>
</evidence>
<organism evidence="8 9">
    <name type="scientific">Gemmobacter lanyuensis</name>
    <dbReference type="NCBI Taxonomy" id="1054497"/>
    <lineage>
        <taxon>Bacteria</taxon>
        <taxon>Pseudomonadati</taxon>
        <taxon>Pseudomonadota</taxon>
        <taxon>Alphaproteobacteria</taxon>
        <taxon>Rhodobacterales</taxon>
        <taxon>Paracoccaceae</taxon>
        <taxon>Gemmobacter</taxon>
    </lineage>
</organism>
<dbReference type="AlphaFoldDB" id="A0A918IR09"/>
<feature type="transmembrane region" description="Helical" evidence="7">
    <location>
        <begin position="413"/>
        <end position="434"/>
    </location>
</feature>
<reference evidence="8" key="2">
    <citation type="submission" date="2020-09" db="EMBL/GenBank/DDBJ databases">
        <authorList>
            <person name="Sun Q."/>
            <person name="Kim S."/>
        </authorList>
    </citation>
    <scope>NUCLEOTIDE SEQUENCE</scope>
    <source>
        <strain evidence="8">KCTC 23714</strain>
    </source>
</reference>
<dbReference type="InterPro" id="IPR051327">
    <property type="entry name" value="MATE_MepA_subfamily"/>
</dbReference>
<evidence type="ECO:0000313" key="8">
    <source>
        <dbReference type="EMBL" id="GGW27650.1"/>
    </source>
</evidence>
<dbReference type="RefSeq" id="WP_189633251.1">
    <property type="nucleotide sequence ID" value="NZ_BMYQ01000003.1"/>
</dbReference>
<feature type="transmembrane region" description="Helical" evidence="7">
    <location>
        <begin position="270"/>
        <end position="294"/>
    </location>
</feature>
<dbReference type="GO" id="GO:0005886">
    <property type="term" value="C:plasma membrane"/>
    <property type="evidence" value="ECO:0007669"/>
    <property type="project" value="UniProtKB-SubCell"/>
</dbReference>
<keyword evidence="6 7" id="KW-0472">Membrane</keyword>
<dbReference type="InterPro" id="IPR048279">
    <property type="entry name" value="MdtK-like"/>
</dbReference>
<dbReference type="InterPro" id="IPR002528">
    <property type="entry name" value="MATE_fam"/>
</dbReference>
<name>A0A918IR09_9RHOB</name>
<comment type="subcellular location">
    <subcellularLocation>
        <location evidence="1">Cell inner membrane</location>
        <topology evidence="1">Multi-pass membrane protein</topology>
    </subcellularLocation>
</comment>
<dbReference type="PIRSF" id="PIRSF006603">
    <property type="entry name" value="DinF"/>
    <property type="match status" value="1"/>
</dbReference>
<evidence type="ECO:0000256" key="1">
    <source>
        <dbReference type="ARBA" id="ARBA00004429"/>
    </source>
</evidence>
<protein>
    <submittedName>
        <fullName evidence="8">MATE family efflux transporter</fullName>
    </submittedName>
</protein>
<dbReference type="PANTHER" id="PTHR43823">
    <property type="entry name" value="SPORULATION PROTEIN YKVU"/>
    <property type="match status" value="1"/>
</dbReference>
<dbReference type="GO" id="GO:0015297">
    <property type="term" value="F:antiporter activity"/>
    <property type="evidence" value="ECO:0007669"/>
    <property type="project" value="InterPro"/>
</dbReference>
<keyword evidence="3" id="KW-1003">Cell membrane</keyword>
<evidence type="ECO:0000256" key="4">
    <source>
        <dbReference type="ARBA" id="ARBA00022692"/>
    </source>
</evidence>
<feature type="transmembrane region" description="Helical" evidence="7">
    <location>
        <begin position="388"/>
        <end position="407"/>
    </location>
</feature>
<reference evidence="8" key="1">
    <citation type="journal article" date="2014" name="Int. J. Syst. Evol. Microbiol.">
        <title>Complete genome sequence of Corynebacterium casei LMG S-19264T (=DSM 44701T), isolated from a smear-ripened cheese.</title>
        <authorList>
            <consortium name="US DOE Joint Genome Institute (JGI-PGF)"/>
            <person name="Walter F."/>
            <person name="Albersmeier A."/>
            <person name="Kalinowski J."/>
            <person name="Ruckert C."/>
        </authorList>
    </citation>
    <scope>NUCLEOTIDE SEQUENCE</scope>
    <source>
        <strain evidence="8">KCTC 23714</strain>
    </source>
</reference>
<evidence type="ECO:0000256" key="3">
    <source>
        <dbReference type="ARBA" id="ARBA00022475"/>
    </source>
</evidence>
<evidence type="ECO:0000256" key="5">
    <source>
        <dbReference type="ARBA" id="ARBA00022989"/>
    </source>
</evidence>
<feature type="transmembrane region" description="Helical" evidence="7">
    <location>
        <begin position="136"/>
        <end position="158"/>
    </location>
</feature>
<keyword evidence="9" id="KW-1185">Reference proteome</keyword>
<comment type="caution">
    <text evidence="8">The sequence shown here is derived from an EMBL/GenBank/DDBJ whole genome shotgun (WGS) entry which is preliminary data.</text>
</comment>
<evidence type="ECO:0000256" key="6">
    <source>
        <dbReference type="ARBA" id="ARBA00023136"/>
    </source>
</evidence>